<feature type="compositionally biased region" description="Low complexity" evidence="1">
    <location>
        <begin position="236"/>
        <end position="247"/>
    </location>
</feature>
<name>A0A6V2I1G8_9STRA</name>
<dbReference type="EMBL" id="HBNS01029095">
    <property type="protein sequence ID" value="CAE4622372.1"/>
    <property type="molecule type" value="Transcribed_RNA"/>
</dbReference>
<evidence type="ECO:0000313" key="4">
    <source>
        <dbReference type="EMBL" id="CAE4622372.1"/>
    </source>
</evidence>
<evidence type="ECO:0000313" key="3">
    <source>
        <dbReference type="EMBL" id="CAE4622368.1"/>
    </source>
</evidence>
<evidence type="ECO:0000256" key="1">
    <source>
        <dbReference type="SAM" id="MobiDB-lite"/>
    </source>
</evidence>
<feature type="compositionally biased region" description="Low complexity" evidence="1">
    <location>
        <begin position="254"/>
        <end position="263"/>
    </location>
</feature>
<dbReference type="EMBL" id="HBNS01029090">
    <property type="protein sequence ID" value="CAE4622366.1"/>
    <property type="molecule type" value="Transcribed_RNA"/>
</dbReference>
<dbReference type="EMBL" id="HBNS01029091">
    <property type="protein sequence ID" value="CAE4622368.1"/>
    <property type="molecule type" value="Transcribed_RNA"/>
</dbReference>
<feature type="region of interest" description="Disordered" evidence="1">
    <location>
        <begin position="185"/>
        <end position="289"/>
    </location>
</feature>
<accession>A0A6V2I1G8</accession>
<proteinExistence type="predicted"/>
<protein>
    <submittedName>
        <fullName evidence="4">Uncharacterized protein</fullName>
    </submittedName>
</protein>
<sequence>MSLENLSPPPSSAVLGRQHQQQQQQPQPYHQHQHPPANPHPLRHAYTTMGYRSSGRLSISGGSGSNSSGAGPGNSVRFSKLSDMSVSFNLSASIGLTRSASLPGLRTSGDNTYDKDELCEDSLLLPSRFDEEDEEQVDELLRGVGGASSHIGSWKQASWMTASMNHSRNMSKSDLPGPEFGKCSGGTATTALSSGRGSDVGGGGGGGFGANVPKKPHVIQTSPATGGAGGVNELHSSSSGKASSVFSFTQTRGSSKSSGSADSFNGTPNAAGGGGGGGSYARGSHGRQQQRYIVSGSNASFTGMSFTSEGGRSSTSSWLAPYRGMDSVGSDINPWSDEVRSIMSDISTDLLALDLAETPPPSSVPQPPPRSNE</sequence>
<organism evidence="4">
    <name type="scientific">Ditylum brightwellii</name>
    <dbReference type="NCBI Taxonomy" id="49249"/>
    <lineage>
        <taxon>Eukaryota</taxon>
        <taxon>Sar</taxon>
        <taxon>Stramenopiles</taxon>
        <taxon>Ochrophyta</taxon>
        <taxon>Bacillariophyta</taxon>
        <taxon>Mediophyceae</taxon>
        <taxon>Lithodesmiophycidae</taxon>
        <taxon>Lithodesmiales</taxon>
        <taxon>Lithodesmiaceae</taxon>
        <taxon>Ditylum</taxon>
    </lineage>
</organism>
<feature type="compositionally biased region" description="Gly residues" evidence="1">
    <location>
        <begin position="198"/>
        <end position="209"/>
    </location>
</feature>
<feature type="region of interest" description="Disordered" evidence="1">
    <location>
        <begin position="1"/>
        <end position="72"/>
    </location>
</feature>
<gene>
    <name evidence="2" type="ORF">DBRI00130_LOCUS22870</name>
    <name evidence="3" type="ORF">DBRI00130_LOCUS22871</name>
    <name evidence="4" type="ORF">DBRI00130_LOCUS22874</name>
</gene>
<reference evidence="4" key="1">
    <citation type="submission" date="2021-01" db="EMBL/GenBank/DDBJ databases">
        <authorList>
            <person name="Corre E."/>
            <person name="Pelletier E."/>
            <person name="Niang G."/>
            <person name="Scheremetjew M."/>
            <person name="Finn R."/>
            <person name="Kale V."/>
            <person name="Holt S."/>
            <person name="Cochrane G."/>
            <person name="Meng A."/>
            <person name="Brown T."/>
            <person name="Cohen L."/>
        </authorList>
    </citation>
    <scope>NUCLEOTIDE SEQUENCE</scope>
    <source>
        <strain evidence="4">GSO104</strain>
    </source>
</reference>
<feature type="compositionally biased region" description="Gly residues" evidence="1">
    <location>
        <begin position="271"/>
        <end position="280"/>
    </location>
</feature>
<dbReference type="AlphaFoldDB" id="A0A6V2I1G8"/>
<feature type="compositionally biased region" description="Low complexity" evidence="1">
    <location>
        <begin position="18"/>
        <end position="30"/>
    </location>
</feature>
<evidence type="ECO:0000313" key="2">
    <source>
        <dbReference type="EMBL" id="CAE4622366.1"/>
    </source>
</evidence>
<feature type="compositionally biased region" description="Low complexity" evidence="1">
    <location>
        <begin position="50"/>
        <end position="72"/>
    </location>
</feature>